<gene>
    <name evidence="1" type="ORF">PCC79_13560</name>
</gene>
<accession>A0ABZ3C590</accession>
<reference evidence="1 2" key="1">
    <citation type="journal article" date="2023" name="Environ Microbiome">
        <title>A coral-associated actinobacterium mitigates coral bleaching under heat stress.</title>
        <authorList>
            <person name="Li J."/>
            <person name="Zou Y."/>
            <person name="Li Q."/>
            <person name="Zhang J."/>
            <person name="Bourne D.G."/>
            <person name="Lyu Y."/>
            <person name="Liu C."/>
            <person name="Zhang S."/>
        </authorList>
    </citation>
    <scope>NUCLEOTIDE SEQUENCE [LARGE SCALE GENOMIC DNA]</scope>
    <source>
        <strain evidence="1 2">SCSIO 13291</strain>
    </source>
</reference>
<dbReference type="RefSeq" id="WP_269779239.1">
    <property type="nucleotide sequence ID" value="NZ_CP115965.1"/>
</dbReference>
<evidence type="ECO:0000313" key="1">
    <source>
        <dbReference type="EMBL" id="WZW97909.1"/>
    </source>
</evidence>
<dbReference type="Proteomes" id="UP001434337">
    <property type="component" value="Chromosome"/>
</dbReference>
<name>A0ABZ3C590_9ACTN</name>
<organism evidence="1 2">
    <name type="scientific">Propioniciclava soli</name>
    <dbReference type="NCBI Taxonomy" id="2775081"/>
    <lineage>
        <taxon>Bacteria</taxon>
        <taxon>Bacillati</taxon>
        <taxon>Actinomycetota</taxon>
        <taxon>Actinomycetes</taxon>
        <taxon>Propionibacteriales</taxon>
        <taxon>Propionibacteriaceae</taxon>
        <taxon>Propioniciclava</taxon>
    </lineage>
</organism>
<evidence type="ECO:0000313" key="2">
    <source>
        <dbReference type="Proteomes" id="UP001434337"/>
    </source>
</evidence>
<dbReference type="EMBL" id="CP115965">
    <property type="protein sequence ID" value="WZW97909.1"/>
    <property type="molecule type" value="Genomic_DNA"/>
</dbReference>
<protein>
    <submittedName>
        <fullName evidence="1">Uncharacterized protein</fullName>
    </submittedName>
</protein>
<sequence>MSFLNDVTRSLALLGLATAPATAGNYQMMRDLLEGNEDAEI</sequence>
<proteinExistence type="predicted"/>
<keyword evidence="2" id="KW-1185">Reference proteome</keyword>